<keyword evidence="3" id="KW-1185">Reference proteome</keyword>
<sequence length="181" mass="19702">MIDSSKISANEHGVLRIFAISSTFLKTGETLRLDQICAALGVDQLAEADVQQIWNHAIDDMSLVDFLRRAYDANKDDIAAQLPSLEAMDQMPFLLVLIRSSGFVNRPVEIRLTSDVMNHVATLREPGATITFEPLPDESAKGTLSDAPQKKPASDAAMSGRVATVALLVMALLVWLIIKIA</sequence>
<protein>
    <submittedName>
        <fullName evidence="2">Uncharacterized protein</fullName>
    </submittedName>
</protein>
<organism evidence="2 3">
    <name type="scientific">Octadecabacter antarcticus 307</name>
    <dbReference type="NCBI Taxonomy" id="391626"/>
    <lineage>
        <taxon>Bacteria</taxon>
        <taxon>Pseudomonadati</taxon>
        <taxon>Pseudomonadota</taxon>
        <taxon>Alphaproteobacteria</taxon>
        <taxon>Rhodobacterales</taxon>
        <taxon>Roseobacteraceae</taxon>
        <taxon>Octadecabacter</taxon>
    </lineage>
</organism>
<dbReference type="EMBL" id="CP003740">
    <property type="protein sequence ID" value="AGI65967.1"/>
    <property type="molecule type" value="Genomic_DNA"/>
</dbReference>
<dbReference type="HOGENOM" id="CLU_123308_0_0_5"/>
<proteinExistence type="predicted"/>
<feature type="region of interest" description="Disordered" evidence="1">
    <location>
        <begin position="132"/>
        <end position="155"/>
    </location>
</feature>
<reference evidence="2 3" key="1">
    <citation type="journal article" date="2013" name="PLoS ONE">
        <title>Poles Apart: Arctic and Antarctic Octadecabacter strains Share High Genome Plasticity and a New Type of Xanthorhodopsin.</title>
        <authorList>
            <person name="Vollmers J."/>
            <person name="Voget S."/>
            <person name="Dietrich S."/>
            <person name="Gollnow K."/>
            <person name="Smits M."/>
            <person name="Meyer K."/>
            <person name="Brinkhoff T."/>
            <person name="Simon M."/>
            <person name="Daniel R."/>
        </authorList>
    </citation>
    <scope>NUCLEOTIDE SEQUENCE [LARGE SCALE GENOMIC DNA]</scope>
    <source>
        <strain evidence="2 3">307</strain>
    </source>
</reference>
<gene>
    <name evidence="2" type="ORF">OAN307_c02000</name>
</gene>
<accession>M9R166</accession>
<evidence type="ECO:0000313" key="3">
    <source>
        <dbReference type="Proteomes" id="UP000005307"/>
    </source>
</evidence>
<evidence type="ECO:0000256" key="1">
    <source>
        <dbReference type="SAM" id="MobiDB-lite"/>
    </source>
</evidence>
<name>M9R166_9RHOB</name>
<dbReference type="OrthoDB" id="7875742at2"/>
<dbReference type="KEGG" id="oat:OAN307_c02000"/>
<dbReference type="STRING" id="391626.OAN307_c02000"/>
<evidence type="ECO:0000313" key="2">
    <source>
        <dbReference type="EMBL" id="AGI65967.1"/>
    </source>
</evidence>
<dbReference type="AlphaFoldDB" id="M9R166"/>
<dbReference type="RefSeq" id="WP_015498028.1">
    <property type="nucleotide sequence ID" value="NC_020911.1"/>
</dbReference>
<dbReference type="eggNOG" id="ENOG502ZBE5">
    <property type="taxonomic scope" value="Bacteria"/>
</dbReference>
<dbReference type="Proteomes" id="UP000005307">
    <property type="component" value="Chromosome"/>
</dbReference>